<proteinExistence type="predicted"/>
<accession>A0A2M7VIK3</accession>
<evidence type="ECO:0000256" key="1">
    <source>
        <dbReference type="SAM" id="Phobius"/>
    </source>
</evidence>
<keyword evidence="1" id="KW-1133">Transmembrane helix</keyword>
<name>A0A2M7VIK3_9BACT</name>
<protein>
    <submittedName>
        <fullName evidence="2">Uncharacterized protein</fullName>
    </submittedName>
</protein>
<comment type="caution">
    <text evidence="2">The sequence shown here is derived from an EMBL/GenBank/DDBJ whole genome shotgun (WGS) entry which is preliminary data.</text>
</comment>
<dbReference type="AlphaFoldDB" id="A0A2M7VIK3"/>
<keyword evidence="1" id="KW-0812">Transmembrane</keyword>
<dbReference type="EMBL" id="PFPR01000034">
    <property type="protein sequence ID" value="PJA01682.1"/>
    <property type="molecule type" value="Genomic_DNA"/>
</dbReference>
<keyword evidence="1" id="KW-0472">Membrane</keyword>
<feature type="transmembrane region" description="Helical" evidence="1">
    <location>
        <begin position="12"/>
        <end position="30"/>
    </location>
</feature>
<feature type="transmembrane region" description="Helical" evidence="1">
    <location>
        <begin position="37"/>
        <end position="61"/>
    </location>
</feature>
<sequence length="65" mass="7269">SLAFLAWPALTQRIAFIIVPWLALISGFGLSKIKNNYIIGTILIAYALINYSITTFLIKIINLPF</sequence>
<evidence type="ECO:0000313" key="3">
    <source>
        <dbReference type="Proteomes" id="UP000229364"/>
    </source>
</evidence>
<organism evidence="2 3">
    <name type="scientific">bacterium (Candidatus Gribaldobacteria) CG_4_10_14_0_2_um_filter_41_16</name>
    <dbReference type="NCBI Taxonomy" id="2014265"/>
    <lineage>
        <taxon>Bacteria</taxon>
        <taxon>Candidatus Gribaldobacteria</taxon>
    </lineage>
</organism>
<gene>
    <name evidence="2" type="ORF">COX74_01360</name>
</gene>
<dbReference type="Proteomes" id="UP000229364">
    <property type="component" value="Unassembled WGS sequence"/>
</dbReference>
<evidence type="ECO:0000313" key="2">
    <source>
        <dbReference type="EMBL" id="PJA01682.1"/>
    </source>
</evidence>
<feature type="non-terminal residue" evidence="2">
    <location>
        <position position="1"/>
    </location>
</feature>
<reference evidence="3" key="1">
    <citation type="submission" date="2017-09" db="EMBL/GenBank/DDBJ databases">
        <title>Depth-based differentiation of microbial function through sediment-hosted aquifers and enrichment of novel symbionts in the deep terrestrial subsurface.</title>
        <authorList>
            <person name="Probst A.J."/>
            <person name="Ladd B."/>
            <person name="Jarett J.K."/>
            <person name="Geller-Mcgrath D.E."/>
            <person name="Sieber C.M.K."/>
            <person name="Emerson J.B."/>
            <person name="Anantharaman K."/>
            <person name="Thomas B.C."/>
            <person name="Malmstrom R."/>
            <person name="Stieglmeier M."/>
            <person name="Klingl A."/>
            <person name="Woyke T."/>
            <person name="Ryan C.M."/>
            <person name="Banfield J.F."/>
        </authorList>
    </citation>
    <scope>NUCLEOTIDE SEQUENCE [LARGE SCALE GENOMIC DNA]</scope>
</reference>